<evidence type="ECO:0000256" key="3">
    <source>
        <dbReference type="RuleBase" id="RU368051"/>
    </source>
</evidence>
<dbReference type="Gene3D" id="4.10.1150.10">
    <property type="entry name" value="AF2212/PG0164-like"/>
    <property type="match status" value="1"/>
</dbReference>
<dbReference type="SUPFAM" id="SSF141694">
    <property type="entry name" value="AF2212/PG0164-like"/>
    <property type="match status" value="1"/>
</dbReference>
<evidence type="ECO:0000313" key="4">
    <source>
        <dbReference type="EMBL" id="AIG97136.1"/>
    </source>
</evidence>
<evidence type="ECO:0000256" key="2">
    <source>
        <dbReference type="ARBA" id="ARBA00022649"/>
    </source>
</evidence>
<dbReference type="EMBL" id="CP006577">
    <property type="protein sequence ID" value="AIG97136.1"/>
    <property type="molecule type" value="Genomic_DNA"/>
</dbReference>
<dbReference type="Proteomes" id="UP000028501">
    <property type="component" value="Chromosome"/>
</dbReference>
<dbReference type="InterPro" id="IPR024069">
    <property type="entry name" value="AF2212-like_dom_sf"/>
</dbReference>
<dbReference type="HOGENOM" id="CLU_200885_1_0_2"/>
<comment type="similarity">
    <text evidence="1 3">Belongs to the UPF0165 family.</text>
</comment>
<dbReference type="InterPro" id="IPR008203">
    <property type="entry name" value="AF2212-like"/>
</dbReference>
<name>A0A075WAX0_ARCFL</name>
<organism evidence="4 5">
    <name type="scientific">Archaeoglobus fulgidus DSM 8774</name>
    <dbReference type="NCBI Taxonomy" id="1344584"/>
    <lineage>
        <taxon>Archaea</taxon>
        <taxon>Methanobacteriati</taxon>
        <taxon>Methanobacteriota</taxon>
        <taxon>Archaeoglobi</taxon>
        <taxon>Archaeoglobales</taxon>
        <taxon>Archaeoglobaceae</taxon>
        <taxon>Archaeoglobus</taxon>
    </lineage>
</organism>
<reference evidence="4 5" key="1">
    <citation type="submission" date="2013-07" db="EMBL/GenBank/DDBJ databases">
        <title>Genome of Archaeoglobus fulgidus.</title>
        <authorList>
            <person name="Fiebig A."/>
            <person name="Birkeland N.-K."/>
        </authorList>
    </citation>
    <scope>NUCLEOTIDE SEQUENCE [LARGE SCALE GENOMIC DNA]</scope>
    <source>
        <strain evidence="4 5">DSM 8774</strain>
    </source>
</reference>
<dbReference type="RefSeq" id="WP_048064216.1">
    <property type="nucleotide sequence ID" value="NZ_CP006577.1"/>
</dbReference>
<evidence type="ECO:0000313" key="5">
    <source>
        <dbReference type="Proteomes" id="UP000028501"/>
    </source>
</evidence>
<sequence length="64" mass="7512">MPKIIEAIYENGVFKPLQKVNFRPGSKVRIVIQEDKKEILRKYKGVFGKAEVEELREYEGEVML</sequence>
<dbReference type="GeneID" id="24793853"/>
<dbReference type="Pfam" id="PF01954">
    <property type="entry name" value="AF2212-like"/>
    <property type="match status" value="1"/>
</dbReference>
<protein>
    <recommendedName>
        <fullName evidence="3">Antitoxin</fullName>
    </recommendedName>
</protein>
<proteinExistence type="inferred from homology"/>
<keyword evidence="2 3" id="KW-1277">Toxin-antitoxin system</keyword>
<evidence type="ECO:0000256" key="1">
    <source>
        <dbReference type="ARBA" id="ARBA00006615"/>
    </source>
</evidence>
<dbReference type="SMR" id="A0A075WAX0"/>
<comment type="function">
    <text evidence="3">Antitoxin component of a type II toxin-antitoxin (TA) system.</text>
</comment>
<accession>A0A075WAX0</accession>
<dbReference type="AlphaFoldDB" id="A0A075WAX0"/>
<dbReference type="KEGG" id="afg:AFULGI_00003100"/>
<gene>
    <name evidence="4" type="ORF">AFULGI_00003100</name>
</gene>